<dbReference type="PROSITE" id="PS00527">
    <property type="entry name" value="RIBOSOMAL_S14"/>
    <property type="match status" value="1"/>
</dbReference>
<dbReference type="GO" id="GO:0006412">
    <property type="term" value="P:translation"/>
    <property type="evidence" value="ECO:0007669"/>
    <property type="project" value="InterPro"/>
</dbReference>
<dbReference type="GO" id="GO:0003735">
    <property type="term" value="F:structural constituent of ribosome"/>
    <property type="evidence" value="ECO:0007669"/>
    <property type="project" value="InterPro"/>
</dbReference>
<reference evidence="9 10" key="1">
    <citation type="submission" date="2020-08" db="EMBL/GenBank/DDBJ databases">
        <title>Aphidius gifuensis genome sequencing and assembly.</title>
        <authorList>
            <person name="Du Z."/>
        </authorList>
    </citation>
    <scope>NUCLEOTIDE SEQUENCE [LARGE SCALE GENOMIC DNA]</scope>
    <source>
        <strain evidence="9">YNYX2018</strain>
        <tissue evidence="9">Adults</tissue>
    </source>
</reference>
<dbReference type="AlphaFoldDB" id="A0A834XM62"/>
<dbReference type="InterPro" id="IPR018271">
    <property type="entry name" value="Ribosomal_uS14_CS"/>
</dbReference>
<comment type="caution">
    <text evidence="9">The sequence shown here is derived from an EMBL/GenBank/DDBJ whole genome shotgun (WGS) entry which is preliminary data.</text>
</comment>
<accession>A0A834XM62</accession>
<keyword evidence="5" id="KW-0689">Ribosomal protein</keyword>
<protein>
    <recommendedName>
        <fullName evidence="7">Small ribosomal subunit protein uS14</fullName>
    </recommendedName>
    <alternativeName>
        <fullName evidence="8">40S ribosomal protein S29</fullName>
    </alternativeName>
</protein>
<evidence type="ECO:0000313" key="10">
    <source>
        <dbReference type="Proteomes" id="UP000639338"/>
    </source>
</evidence>
<evidence type="ECO:0000256" key="5">
    <source>
        <dbReference type="ARBA" id="ARBA00022980"/>
    </source>
</evidence>
<keyword evidence="6" id="KW-0687">Ribonucleoprotein</keyword>
<comment type="similarity">
    <text evidence="3">Belongs to the universal ribosomal protein uS14 family.</text>
</comment>
<evidence type="ECO:0000256" key="2">
    <source>
        <dbReference type="ARBA" id="ARBA00004514"/>
    </source>
</evidence>
<dbReference type="InterPro" id="IPR001209">
    <property type="entry name" value="Ribosomal_uS14"/>
</dbReference>
<evidence type="ECO:0000256" key="4">
    <source>
        <dbReference type="ARBA" id="ARBA00011542"/>
    </source>
</evidence>
<dbReference type="PANTHER" id="PTHR19836:SF19">
    <property type="entry name" value="SMALL RIBOSOMAL SUBUNIT PROTEIN US14M"/>
    <property type="match status" value="1"/>
</dbReference>
<proteinExistence type="inferred from homology"/>
<organism evidence="9 10">
    <name type="scientific">Aphidius gifuensis</name>
    <name type="common">Parasitoid wasp</name>
    <dbReference type="NCBI Taxonomy" id="684658"/>
    <lineage>
        <taxon>Eukaryota</taxon>
        <taxon>Metazoa</taxon>
        <taxon>Ecdysozoa</taxon>
        <taxon>Arthropoda</taxon>
        <taxon>Hexapoda</taxon>
        <taxon>Insecta</taxon>
        <taxon>Pterygota</taxon>
        <taxon>Neoptera</taxon>
        <taxon>Endopterygota</taxon>
        <taxon>Hymenoptera</taxon>
        <taxon>Apocrita</taxon>
        <taxon>Ichneumonoidea</taxon>
        <taxon>Braconidae</taxon>
        <taxon>Aphidiinae</taxon>
        <taxon>Aphidius</taxon>
    </lineage>
</organism>
<dbReference type="Gene3D" id="1.10.287.1480">
    <property type="match status" value="1"/>
</dbReference>
<evidence type="ECO:0000256" key="8">
    <source>
        <dbReference type="ARBA" id="ARBA00035455"/>
    </source>
</evidence>
<gene>
    <name evidence="9" type="ORF">HCN44_008101</name>
</gene>
<dbReference type="EMBL" id="JACMRX010000005">
    <property type="protein sequence ID" value="KAF7989427.1"/>
    <property type="molecule type" value="Genomic_DNA"/>
</dbReference>
<evidence type="ECO:0000256" key="7">
    <source>
        <dbReference type="ARBA" id="ARBA00035167"/>
    </source>
</evidence>
<evidence type="ECO:0000256" key="3">
    <source>
        <dbReference type="ARBA" id="ARBA00009083"/>
    </source>
</evidence>
<keyword evidence="10" id="KW-1185">Reference proteome</keyword>
<dbReference type="GO" id="GO:0005829">
    <property type="term" value="C:cytosol"/>
    <property type="evidence" value="ECO:0007669"/>
    <property type="project" value="UniProtKB-SubCell"/>
</dbReference>
<sequence length="143" mass="16909">MAVIGSMVSQLSRVFTRLSVPINIQPVRCHNNIPSNYNPNKYVDAKMLRDHRRRQAAKDYAQLRVRIMAMKKNDVLPIELRELAEKHMQDHIPRTTSQMQHTGRCVMTSRPRGNLRRFRLSRFMFRNMVDYNGRLAGIQRAMW</sequence>
<dbReference type="OrthoDB" id="413436at2759"/>
<dbReference type="GO" id="GO:0005791">
    <property type="term" value="C:rough endoplasmic reticulum"/>
    <property type="evidence" value="ECO:0007669"/>
    <property type="project" value="UniProtKB-SubCell"/>
</dbReference>
<name>A0A834XM62_APHGI</name>
<dbReference type="Pfam" id="PF00253">
    <property type="entry name" value="Ribosomal_S14"/>
    <property type="match status" value="1"/>
</dbReference>
<comment type="subcellular location">
    <subcellularLocation>
        <location evidence="2">Cytoplasm</location>
        <location evidence="2">Cytosol</location>
    </subcellularLocation>
    <subcellularLocation>
        <location evidence="1">Rough endoplasmic reticulum</location>
    </subcellularLocation>
</comment>
<dbReference type="PANTHER" id="PTHR19836">
    <property type="entry name" value="30S RIBOSOMAL PROTEIN S14"/>
    <property type="match status" value="1"/>
</dbReference>
<evidence type="ECO:0000313" key="9">
    <source>
        <dbReference type="EMBL" id="KAF7989427.1"/>
    </source>
</evidence>
<comment type="subunit">
    <text evidence="4">Component of the 40S small ribosomal subunit.</text>
</comment>
<evidence type="ECO:0000256" key="6">
    <source>
        <dbReference type="ARBA" id="ARBA00023274"/>
    </source>
</evidence>
<dbReference type="Proteomes" id="UP000639338">
    <property type="component" value="Unassembled WGS sequence"/>
</dbReference>
<evidence type="ECO:0000256" key="1">
    <source>
        <dbReference type="ARBA" id="ARBA00004427"/>
    </source>
</evidence>
<dbReference type="SUPFAM" id="SSF57716">
    <property type="entry name" value="Glucocorticoid receptor-like (DNA-binding domain)"/>
    <property type="match status" value="1"/>
</dbReference>
<dbReference type="GO" id="GO:0005763">
    <property type="term" value="C:mitochondrial small ribosomal subunit"/>
    <property type="evidence" value="ECO:0007669"/>
    <property type="project" value="TreeGrafter"/>
</dbReference>